<organism evidence="2 3">
    <name type="scientific">Agromyces kandeliae</name>
    <dbReference type="NCBI Taxonomy" id="2666141"/>
    <lineage>
        <taxon>Bacteria</taxon>
        <taxon>Bacillati</taxon>
        <taxon>Actinomycetota</taxon>
        <taxon>Actinomycetes</taxon>
        <taxon>Micrococcales</taxon>
        <taxon>Microbacteriaceae</taxon>
        <taxon>Agromyces</taxon>
    </lineage>
</organism>
<keyword evidence="3" id="KW-1185">Reference proteome</keyword>
<dbReference type="AlphaFoldDB" id="A0A6L5R1F0"/>
<feature type="compositionally biased region" description="Gly residues" evidence="1">
    <location>
        <begin position="570"/>
        <end position="580"/>
    </location>
</feature>
<dbReference type="Proteomes" id="UP000476511">
    <property type="component" value="Unassembled WGS sequence"/>
</dbReference>
<protein>
    <submittedName>
        <fullName evidence="2">Uncharacterized protein</fullName>
    </submittedName>
</protein>
<evidence type="ECO:0000256" key="1">
    <source>
        <dbReference type="SAM" id="MobiDB-lite"/>
    </source>
</evidence>
<feature type="region of interest" description="Disordered" evidence="1">
    <location>
        <begin position="386"/>
        <end position="502"/>
    </location>
</feature>
<feature type="compositionally biased region" description="Low complexity" evidence="1">
    <location>
        <begin position="416"/>
        <end position="452"/>
    </location>
</feature>
<reference evidence="2 3" key="1">
    <citation type="submission" date="2019-11" db="EMBL/GenBank/DDBJ databases">
        <title>Agromyces kandeliae sp. nov., isolated from mangrove soil.</title>
        <authorList>
            <person name="Wang R."/>
        </authorList>
    </citation>
    <scope>NUCLEOTIDE SEQUENCE [LARGE SCALE GENOMIC DNA]</scope>
    <source>
        <strain evidence="2 3">Q22</strain>
    </source>
</reference>
<sequence length="580" mass="55469">MPDAAGGHPATSPLALPVVATPTDDRLIASARAGDGFAVTRLWHRHEPAAAAAAGATPGSADVEFVVEAAAARFSAWILAPAAPVGAMRPHVLAAVREAAAAADGRGGTTLDHVPALVAPAEWYAADLPAGLDDGEAVAVAFTSLGTAAQEALWLTEIDGLPPVELAAELALTPAETEALVATTHAGIRDAWIRQRAAAVPAGGDCDGALAELGAPGAPGRRIPGRVRAHVGTCDGCRAAALPAAELAHRLVGLVPLLVLGGASGVAFLEATRAGSSAAVVAPIPALEDRRTVLAAMTAGAIAGTTAAATSGASPASAASSGFGTGVAQLARSVARVPRSALLATSATLAAAAAAVVVVAAISGGTPGLGSLDSAVGADGGAADISAAPPGVAPPEIVSTDLPAEPRPTPDGGGATTPPTDASPDAAAPDGSSSPDGAAAPSVDDPTTGGDPSTPPQPEPGSPPAPPPGDGVSTPIADPAKPSAGLSFTVGEPGDAGWRPLTVTGPAGAEFTIFDDGSVLIQGVLDGTGTANFAVRGSVNGLTIGYSSTSVTAGGSGSTGGTSAKSSGVSGPGRGAGTQD</sequence>
<feature type="compositionally biased region" description="Pro residues" evidence="1">
    <location>
        <begin position="453"/>
        <end position="469"/>
    </location>
</feature>
<dbReference type="RefSeq" id="WP_154346142.1">
    <property type="nucleotide sequence ID" value="NZ_WKJD01000012.1"/>
</dbReference>
<proteinExistence type="predicted"/>
<dbReference type="EMBL" id="WKJD01000012">
    <property type="protein sequence ID" value="MRX43881.1"/>
    <property type="molecule type" value="Genomic_DNA"/>
</dbReference>
<comment type="caution">
    <text evidence="2">The sequence shown here is derived from an EMBL/GenBank/DDBJ whole genome shotgun (WGS) entry which is preliminary data.</text>
</comment>
<name>A0A6L5R1F0_9MICO</name>
<gene>
    <name evidence="2" type="ORF">GJR97_09100</name>
</gene>
<accession>A0A6L5R1F0</accession>
<evidence type="ECO:0000313" key="3">
    <source>
        <dbReference type="Proteomes" id="UP000476511"/>
    </source>
</evidence>
<evidence type="ECO:0000313" key="2">
    <source>
        <dbReference type="EMBL" id="MRX43881.1"/>
    </source>
</evidence>
<feature type="region of interest" description="Disordered" evidence="1">
    <location>
        <begin position="548"/>
        <end position="580"/>
    </location>
</feature>